<protein>
    <submittedName>
        <fullName evidence="4">Leukotoxin LktA family filamentous adhesin</fullName>
    </submittedName>
</protein>
<feature type="compositionally biased region" description="Basic and acidic residues" evidence="1">
    <location>
        <begin position="891"/>
        <end position="907"/>
    </location>
</feature>
<reference evidence="4" key="1">
    <citation type="submission" date="2020-10" db="EMBL/GenBank/DDBJ databases">
        <authorList>
            <person name="Gilroy R."/>
        </authorList>
    </citation>
    <scope>NUCLEOTIDE SEQUENCE</scope>
    <source>
        <strain evidence="4">6276</strain>
    </source>
</reference>
<dbReference type="InterPro" id="IPR009875">
    <property type="entry name" value="PilZ_domain"/>
</dbReference>
<proteinExistence type="predicted"/>
<evidence type="ECO:0000313" key="4">
    <source>
        <dbReference type="EMBL" id="HIS37426.1"/>
    </source>
</evidence>
<feature type="signal peptide" evidence="2">
    <location>
        <begin position="1"/>
        <end position="31"/>
    </location>
</feature>
<feature type="compositionally biased region" description="Low complexity" evidence="1">
    <location>
        <begin position="943"/>
        <end position="1011"/>
    </location>
</feature>
<feature type="compositionally biased region" description="Basic and acidic residues" evidence="1">
    <location>
        <begin position="821"/>
        <end position="832"/>
    </location>
</feature>
<dbReference type="Proteomes" id="UP000823928">
    <property type="component" value="Unassembled WGS sequence"/>
</dbReference>
<feature type="compositionally biased region" description="Basic and acidic residues" evidence="1">
    <location>
        <begin position="931"/>
        <end position="942"/>
    </location>
</feature>
<dbReference type="EMBL" id="DVIU01000257">
    <property type="protein sequence ID" value="HIS37426.1"/>
    <property type="molecule type" value="Genomic_DNA"/>
</dbReference>
<dbReference type="NCBIfam" id="NF012204">
    <property type="entry name" value="adhes_FxxPxG"/>
    <property type="match status" value="1"/>
</dbReference>
<name>A0A9D1F121_9BACT</name>
<feature type="compositionally biased region" description="Low complexity" evidence="1">
    <location>
        <begin position="916"/>
        <end position="930"/>
    </location>
</feature>
<accession>A0A9D1F121</accession>
<dbReference type="Pfam" id="PF07238">
    <property type="entry name" value="PilZ"/>
    <property type="match status" value="1"/>
</dbReference>
<evidence type="ECO:0000259" key="3">
    <source>
        <dbReference type="Pfam" id="PF07238"/>
    </source>
</evidence>
<organism evidence="4 5">
    <name type="scientific">Candidatus Scatousia excrementigallinarum</name>
    <dbReference type="NCBI Taxonomy" id="2840935"/>
    <lineage>
        <taxon>Bacteria</taxon>
        <taxon>Candidatus Scatousia</taxon>
    </lineage>
</organism>
<dbReference type="AlphaFoldDB" id="A0A9D1F121"/>
<dbReference type="GO" id="GO:0035438">
    <property type="term" value="F:cyclic-di-GMP binding"/>
    <property type="evidence" value="ECO:0007669"/>
    <property type="project" value="InterPro"/>
</dbReference>
<reference evidence="4" key="2">
    <citation type="journal article" date="2021" name="PeerJ">
        <title>Extensive microbial diversity within the chicken gut microbiome revealed by metagenomics and culture.</title>
        <authorList>
            <person name="Gilroy R."/>
            <person name="Ravi A."/>
            <person name="Getino M."/>
            <person name="Pursley I."/>
            <person name="Horton D.L."/>
            <person name="Alikhan N.F."/>
            <person name="Baker D."/>
            <person name="Gharbi K."/>
            <person name="Hall N."/>
            <person name="Watson M."/>
            <person name="Adriaenssens E.M."/>
            <person name="Foster-Nyarko E."/>
            <person name="Jarju S."/>
            <person name="Secka A."/>
            <person name="Antonio M."/>
            <person name="Oren A."/>
            <person name="Chaudhuri R.R."/>
            <person name="La Ragione R."/>
            <person name="Hildebrand F."/>
            <person name="Pallen M.J."/>
        </authorList>
    </citation>
    <scope>NUCLEOTIDE SEQUENCE</scope>
    <source>
        <strain evidence="4">6276</strain>
    </source>
</reference>
<keyword evidence="2" id="KW-0732">Signal</keyword>
<comment type="caution">
    <text evidence="4">The sequence shown here is derived from an EMBL/GenBank/DDBJ whole genome shotgun (WGS) entry which is preliminary data.</text>
</comment>
<dbReference type="Gene3D" id="2.40.10.220">
    <property type="entry name" value="predicted glycosyltransferase like domains"/>
    <property type="match status" value="1"/>
</dbReference>
<dbReference type="PANTHER" id="PTHR10068:SF14">
    <property type="entry name" value="CELL WALL ADHESIN EAP1"/>
    <property type="match status" value="1"/>
</dbReference>
<gene>
    <name evidence="4" type="ORF">IAC10_12530</name>
</gene>
<evidence type="ECO:0000256" key="1">
    <source>
        <dbReference type="SAM" id="MobiDB-lite"/>
    </source>
</evidence>
<dbReference type="PANTHER" id="PTHR10068">
    <property type="entry name" value="BONE MARROW PROTEOGLYCAN"/>
    <property type="match status" value="1"/>
</dbReference>
<feature type="region of interest" description="Disordered" evidence="1">
    <location>
        <begin position="821"/>
        <end position="1026"/>
    </location>
</feature>
<evidence type="ECO:0000256" key="2">
    <source>
        <dbReference type="SAM" id="SignalP"/>
    </source>
</evidence>
<feature type="chain" id="PRO_5038427503" evidence="2">
    <location>
        <begin position="32"/>
        <end position="1161"/>
    </location>
</feature>
<evidence type="ECO:0000313" key="5">
    <source>
        <dbReference type="Proteomes" id="UP000823928"/>
    </source>
</evidence>
<feature type="domain" description="PilZ" evidence="3">
    <location>
        <begin position="1044"/>
        <end position="1133"/>
    </location>
</feature>
<sequence length="1161" mass="123846">MKYNKGNRKALILAVSSLLALQQAVITPSFGASSIIDAGGNILKPNDQTGNFEFRPDAFKDDIGFKHFQEFVLGKGDVANFIFEWYNKQYGSNPDIKLESGDISKFVTFIDGQANINGIVNALNALNGTLKTDGQLIFVAPGGLVVGSSGVLNVGSLSVLTPTDSAYQKLKEGMPTDIQYSTSGTVNNAQLIDKNWDPNSIAIGNGPISVDGRIIARGDVELNGGKIAIGPTGAILAGIGKNTDTLMNKPGSIDSAAVQSKADALFNALVKTDNMDTGNEFSTSHGNIVIKSNVGTQVDAGGMLRTYSAGDILIDNTGLDGVIINGEVANSNGNLTITNAAGKIASADTAVIKNKGNMTILNHENGTGIDLDGEVTNTGTMKITNETGADGLIIRGNVTNNEGAATITNKVNRLNVESKANVVSNGKSLLMENSGANGMHIMGHVDQNNKGTLDFKGTNSNIVIGDNTDNDFYVTSDGETTFTVDNGNLYNYGVAKTLIQTTDGANLTMKVTNGAIGKEVGPCDGDSCTGIGTQARDWTKSVNVNVDGVITAESKGNNALINLASAGKDMNLNYVKSDGRVILLADDINNKATDTKPTYSILNRAKEPDTINIEGTGISVIAGKDIGEKGKKVTFRQNGVKDIFDGDDATKPHVPDYASKNSQGVDMLAIRDINVKGMDADDGSKLDTNVCAMIARTGSIDAEFSGNTYIREITADKNIDLVTRGKNLYIENLGLVPTYAQDYYGQNKDVVPEKVTIKALDLGSYWDENEAPEYEHAADSTVVIKNGKINGTTEGRPNTQDLTITADNAYAGGYYFNMGKHRGEDGKSKVTADDFTNPIKNSDGENISIRGKAVRPEDVKAVGGDPENQTQAGGNGRNYYYGGSEQGNDPDYDKDGSKVHDDDKGTDKDDDNLVVPTEPTEPTEPTVPTEPTKDTEPTEPTKDTTPTEPTEDTTPTEPTKDTTPTEPTEDTTPTEPTKDTTPTEPTKDTTPTEPTKDTTPTEPTKDTTPTEPTKETQPSIDNDDVGKLTWVQRKDISDGVPVIDKRQYMRFDLNSEADMVEFESDSGADAILNISRGGVQLSHNKKLKVGDIIPVKVKYGDLEINANVKIVSASDVKAGGEFIDLDQATANKLLYLNLMLDETVNYAEANMKPVINTMHIQ</sequence>